<sequence>MVTTTISLPSNSSSFIILTKPSLSSSKHNHIFLPQHPFSLRFNPISCTTNTNTNTNTKDNDNDNDDDDANSVKASTTTPPPFPGDVEVRFRKRSRRKSRQERVENNGSVKPLKEKAVPKKWEDMSLSEKAIELYVGEKGALFWLNKFAYASIFIMIGAWIVFRFVGPAFNLYQLDAPPLSPTDVLKGSS</sequence>
<protein>
    <recommendedName>
        <fullName evidence="5">Transmembrane protein</fullName>
    </recommendedName>
</protein>
<proteinExistence type="predicted"/>
<reference evidence="4" key="1">
    <citation type="journal article" date="2020" name="Nat. Commun.">
        <title>Genome sequence of the cluster root forming white lupin.</title>
        <authorList>
            <person name="Hufnagel B."/>
            <person name="Marques A."/>
            <person name="Soriano A."/>
            <person name="Marques L."/>
            <person name="Divol F."/>
            <person name="Doumas P."/>
            <person name="Sallet E."/>
            <person name="Mancinotti D."/>
            <person name="Carrere S."/>
            <person name="Marande W."/>
            <person name="Arribat S."/>
            <person name="Keller J."/>
            <person name="Huneau C."/>
            <person name="Blein T."/>
            <person name="Aime D."/>
            <person name="Laguerre M."/>
            <person name="Taylor J."/>
            <person name="Schubert V."/>
            <person name="Nelson M."/>
            <person name="Geu-Flores F."/>
            <person name="Crespi M."/>
            <person name="Gallardo-Guerrero K."/>
            <person name="Delaux P.-M."/>
            <person name="Salse J."/>
            <person name="Berges H."/>
            <person name="Guyot R."/>
            <person name="Gouzy J."/>
            <person name="Peret B."/>
        </authorList>
    </citation>
    <scope>NUCLEOTIDE SEQUENCE [LARGE SCALE GENOMIC DNA]</scope>
    <source>
        <strain evidence="4">cv. Amiga</strain>
    </source>
</reference>
<accession>A0A6A4QKV5</accession>
<evidence type="ECO:0000313" key="4">
    <source>
        <dbReference type="Proteomes" id="UP000447434"/>
    </source>
</evidence>
<dbReference type="EMBL" id="WOCE01000005">
    <property type="protein sequence ID" value="KAE9614601.1"/>
    <property type="molecule type" value="Genomic_DNA"/>
</dbReference>
<evidence type="ECO:0000256" key="2">
    <source>
        <dbReference type="SAM" id="Phobius"/>
    </source>
</evidence>
<evidence type="ECO:0000256" key="1">
    <source>
        <dbReference type="SAM" id="MobiDB-lite"/>
    </source>
</evidence>
<evidence type="ECO:0000313" key="3">
    <source>
        <dbReference type="EMBL" id="KAE9614601.1"/>
    </source>
</evidence>
<dbReference type="PANTHER" id="PTHR36347:SF1">
    <property type="entry name" value="EXPRESSED PROTEIN"/>
    <property type="match status" value="1"/>
</dbReference>
<dbReference type="GO" id="GO:0009507">
    <property type="term" value="C:chloroplast"/>
    <property type="evidence" value="ECO:0007669"/>
    <property type="project" value="TreeGrafter"/>
</dbReference>
<gene>
    <name evidence="3" type="ORF">Lalb_Chr05g0229901</name>
</gene>
<keyword evidence="2" id="KW-0472">Membrane</keyword>
<dbReference type="PANTHER" id="PTHR36347">
    <property type="entry name" value="EXPRESSED PROTEIN"/>
    <property type="match status" value="1"/>
</dbReference>
<feature type="transmembrane region" description="Helical" evidence="2">
    <location>
        <begin position="147"/>
        <end position="165"/>
    </location>
</feature>
<keyword evidence="4" id="KW-1185">Reference proteome</keyword>
<keyword evidence="2" id="KW-1133">Transmembrane helix</keyword>
<dbReference type="Proteomes" id="UP000447434">
    <property type="component" value="Chromosome 5"/>
</dbReference>
<dbReference type="OrthoDB" id="1925898at2759"/>
<organism evidence="3 4">
    <name type="scientific">Lupinus albus</name>
    <name type="common">White lupine</name>
    <name type="synonym">Lupinus termis</name>
    <dbReference type="NCBI Taxonomy" id="3870"/>
    <lineage>
        <taxon>Eukaryota</taxon>
        <taxon>Viridiplantae</taxon>
        <taxon>Streptophyta</taxon>
        <taxon>Embryophyta</taxon>
        <taxon>Tracheophyta</taxon>
        <taxon>Spermatophyta</taxon>
        <taxon>Magnoliopsida</taxon>
        <taxon>eudicotyledons</taxon>
        <taxon>Gunneridae</taxon>
        <taxon>Pentapetalae</taxon>
        <taxon>rosids</taxon>
        <taxon>fabids</taxon>
        <taxon>Fabales</taxon>
        <taxon>Fabaceae</taxon>
        <taxon>Papilionoideae</taxon>
        <taxon>50 kb inversion clade</taxon>
        <taxon>genistoids sensu lato</taxon>
        <taxon>core genistoids</taxon>
        <taxon>Genisteae</taxon>
        <taxon>Lupinus</taxon>
    </lineage>
</organism>
<name>A0A6A4QKV5_LUPAL</name>
<keyword evidence="2" id="KW-0812">Transmembrane</keyword>
<comment type="caution">
    <text evidence="3">The sequence shown here is derived from an EMBL/GenBank/DDBJ whole genome shotgun (WGS) entry which is preliminary data.</text>
</comment>
<feature type="region of interest" description="Disordered" evidence="1">
    <location>
        <begin position="92"/>
        <end position="111"/>
    </location>
</feature>
<feature type="region of interest" description="Disordered" evidence="1">
    <location>
        <begin position="51"/>
        <end position="86"/>
    </location>
</feature>
<evidence type="ECO:0008006" key="5">
    <source>
        <dbReference type="Google" id="ProtNLM"/>
    </source>
</evidence>
<dbReference type="AlphaFoldDB" id="A0A6A4QKV5"/>